<dbReference type="GO" id="GO:0005769">
    <property type="term" value="C:early endosome"/>
    <property type="evidence" value="ECO:0007669"/>
    <property type="project" value="TreeGrafter"/>
</dbReference>
<comment type="similarity">
    <text evidence="9">Belongs to the monovalent cation:proton antiporter 1 (CPA1) transporter (TC 2.A.36) family.</text>
</comment>
<reference evidence="13" key="2">
    <citation type="submission" date="2020-02" db="EMBL/GenBank/DDBJ databases">
        <authorList>
            <person name="Gilchrist C.L.M."/>
            <person name="Chooi Y.-H."/>
        </authorList>
    </citation>
    <scope>NUCLEOTIDE SEQUENCE</scope>
    <source>
        <strain evidence="13">MST-FP2251</strain>
    </source>
</reference>
<accession>A0AAD4GWW0</accession>
<feature type="compositionally biased region" description="Basic and acidic residues" evidence="10">
    <location>
        <begin position="554"/>
        <end position="563"/>
    </location>
</feature>
<dbReference type="GO" id="GO:0000329">
    <property type="term" value="C:fungal-type vacuole membrane"/>
    <property type="evidence" value="ECO:0007669"/>
    <property type="project" value="TreeGrafter"/>
</dbReference>
<dbReference type="EMBL" id="VCAU01000022">
    <property type="protein sequence ID" value="KAF9890923.1"/>
    <property type="molecule type" value="Genomic_DNA"/>
</dbReference>
<keyword evidence="8 9" id="KW-0739">Sodium transport</keyword>
<feature type="compositionally biased region" description="Polar residues" evidence="10">
    <location>
        <begin position="564"/>
        <end position="580"/>
    </location>
</feature>
<dbReference type="GO" id="GO:0015386">
    <property type="term" value="F:potassium:proton antiporter activity"/>
    <property type="evidence" value="ECO:0007669"/>
    <property type="project" value="TreeGrafter"/>
</dbReference>
<feature type="domain" description="Cation/H+ exchanger transmembrane" evidence="12">
    <location>
        <begin position="52"/>
        <end position="458"/>
    </location>
</feature>
<feature type="compositionally biased region" description="Acidic residues" evidence="10">
    <location>
        <begin position="601"/>
        <end position="610"/>
    </location>
</feature>
<feature type="region of interest" description="Disordered" evidence="10">
    <location>
        <begin position="489"/>
        <end position="676"/>
    </location>
</feature>
<feature type="transmembrane region" description="Helical" evidence="11">
    <location>
        <begin position="403"/>
        <end position="426"/>
    </location>
</feature>
<evidence type="ECO:0000256" key="11">
    <source>
        <dbReference type="SAM" id="Phobius"/>
    </source>
</evidence>
<dbReference type="GO" id="GO:0015385">
    <property type="term" value="F:sodium:proton antiporter activity"/>
    <property type="evidence" value="ECO:0007669"/>
    <property type="project" value="InterPro"/>
</dbReference>
<gene>
    <name evidence="13" type="primary">NHX1</name>
    <name evidence="13" type="ORF">FE257_005180</name>
</gene>
<dbReference type="PRINTS" id="PR01084">
    <property type="entry name" value="NAHEXCHNGR"/>
</dbReference>
<evidence type="ECO:0000256" key="6">
    <source>
        <dbReference type="ARBA" id="ARBA00023065"/>
    </source>
</evidence>
<proteinExistence type="inferred from homology"/>
<evidence type="ECO:0000256" key="5">
    <source>
        <dbReference type="ARBA" id="ARBA00023053"/>
    </source>
</evidence>
<feature type="transmembrane region" description="Helical" evidence="11">
    <location>
        <begin position="196"/>
        <end position="215"/>
    </location>
</feature>
<keyword evidence="3 9" id="KW-0812">Transmembrane</keyword>
<dbReference type="Pfam" id="PF00999">
    <property type="entry name" value="Na_H_Exchanger"/>
    <property type="match status" value="1"/>
</dbReference>
<evidence type="ECO:0000259" key="12">
    <source>
        <dbReference type="Pfam" id="PF00999"/>
    </source>
</evidence>
<keyword evidence="5" id="KW-0915">Sodium</keyword>
<feature type="transmembrane region" description="Helical" evidence="11">
    <location>
        <begin position="71"/>
        <end position="88"/>
    </location>
</feature>
<dbReference type="InterPro" id="IPR006153">
    <property type="entry name" value="Cation/H_exchanger_TM"/>
</dbReference>
<dbReference type="GO" id="GO:0007035">
    <property type="term" value="P:vacuolar acidification"/>
    <property type="evidence" value="ECO:0007669"/>
    <property type="project" value="TreeGrafter"/>
</dbReference>
<evidence type="ECO:0000256" key="10">
    <source>
        <dbReference type="SAM" id="MobiDB-lite"/>
    </source>
</evidence>
<keyword evidence="4 11" id="KW-1133">Transmembrane helix</keyword>
<feature type="transmembrane region" description="Helical" evidence="11">
    <location>
        <begin position="40"/>
        <end position="59"/>
    </location>
</feature>
<feature type="transmembrane region" description="Helical" evidence="11">
    <location>
        <begin position="165"/>
        <end position="189"/>
    </location>
</feature>
<dbReference type="PANTHER" id="PTHR10110">
    <property type="entry name" value="SODIUM/HYDROGEN EXCHANGER"/>
    <property type="match status" value="1"/>
</dbReference>
<feature type="transmembrane region" description="Helical" evidence="11">
    <location>
        <begin position="235"/>
        <end position="261"/>
    </location>
</feature>
<dbReference type="Proteomes" id="UP001194746">
    <property type="component" value="Unassembled WGS sequence"/>
</dbReference>
<keyword evidence="2 9" id="KW-0813">Transport</keyword>
<evidence type="ECO:0000313" key="13">
    <source>
        <dbReference type="EMBL" id="KAF9890923.1"/>
    </source>
</evidence>
<reference evidence="13" key="1">
    <citation type="journal article" date="2019" name="Beilstein J. Org. Chem.">
        <title>Nanangenines: drimane sesquiterpenoids as the dominant metabolite cohort of a novel Australian fungus, Aspergillus nanangensis.</title>
        <authorList>
            <person name="Lacey H.J."/>
            <person name="Gilchrist C.L.M."/>
            <person name="Crombie A."/>
            <person name="Kalaitzis J.A."/>
            <person name="Vuong D."/>
            <person name="Rutledge P.J."/>
            <person name="Turner P."/>
            <person name="Pitt J.I."/>
            <person name="Lacey E."/>
            <person name="Chooi Y.H."/>
            <person name="Piggott A.M."/>
        </authorList>
    </citation>
    <scope>NUCLEOTIDE SEQUENCE</scope>
    <source>
        <strain evidence="13">MST-FP2251</strain>
    </source>
</reference>
<keyword evidence="14" id="KW-1185">Reference proteome</keyword>
<keyword evidence="6 9" id="KW-0406">Ion transport</keyword>
<keyword evidence="9" id="KW-0050">Antiport</keyword>
<feature type="transmembrane region" description="Helical" evidence="11">
    <location>
        <begin position="100"/>
        <end position="119"/>
    </location>
</feature>
<dbReference type="AlphaFoldDB" id="A0AAD4GWW0"/>
<keyword evidence="7 11" id="KW-0472">Membrane</keyword>
<dbReference type="PANTHER" id="PTHR10110:SF187">
    <property type="entry name" value="SODIUM_HYDROGEN EXCHANGER"/>
    <property type="match status" value="1"/>
</dbReference>
<comment type="caution">
    <text evidence="13">The sequence shown here is derived from an EMBL/GenBank/DDBJ whole genome shotgun (WGS) entry which is preliminary data.</text>
</comment>
<evidence type="ECO:0000313" key="14">
    <source>
        <dbReference type="Proteomes" id="UP001194746"/>
    </source>
</evidence>
<protein>
    <recommendedName>
        <fullName evidence="9">Sodium/hydrogen exchanger</fullName>
    </recommendedName>
</protein>
<dbReference type="GO" id="GO:0005770">
    <property type="term" value="C:late endosome"/>
    <property type="evidence" value="ECO:0007669"/>
    <property type="project" value="TreeGrafter"/>
</dbReference>
<evidence type="ECO:0000256" key="1">
    <source>
        <dbReference type="ARBA" id="ARBA00004141"/>
    </source>
</evidence>
<evidence type="ECO:0000256" key="9">
    <source>
        <dbReference type="RuleBase" id="RU003722"/>
    </source>
</evidence>
<dbReference type="InterPro" id="IPR004709">
    <property type="entry name" value="NaH_exchanger"/>
</dbReference>
<feature type="transmembrane region" description="Helical" evidence="11">
    <location>
        <begin position="357"/>
        <end position="382"/>
    </location>
</feature>
<feature type="transmembrane region" description="Helical" evidence="11">
    <location>
        <begin position="131"/>
        <end position="153"/>
    </location>
</feature>
<feature type="transmembrane region" description="Helical" evidence="11">
    <location>
        <begin position="326"/>
        <end position="345"/>
    </location>
</feature>
<dbReference type="InterPro" id="IPR018422">
    <property type="entry name" value="Cation/H_exchanger_CPA1"/>
</dbReference>
<comment type="subcellular location">
    <subcellularLocation>
        <location evidence="1">Membrane</location>
        <topology evidence="1">Multi-pass membrane protein</topology>
    </subcellularLocation>
</comment>
<feature type="transmembrane region" description="Helical" evidence="11">
    <location>
        <begin position="273"/>
        <end position="289"/>
    </location>
</feature>
<evidence type="ECO:0000256" key="2">
    <source>
        <dbReference type="ARBA" id="ARBA00022448"/>
    </source>
</evidence>
<sequence>MASRLMGDAAVHLLRRAAESETDPDDEAPDSGTKEIFTSWALFILIALLMFALFTSYLLQQKKIQAVHETVLSIFAGMFVGLIIRLSPDSPIQDAVTFDYQFFFNLLLPPIILASGYELHQANFFRNIGTILTFAFAGTFISAIVLGLVLYIWTRIPLDGLNITFVEAISVGATLSATDPVTILAIFNLYKVEPKLYTVIFGESILNDAIAIVLFETAQKYADSEAASLTFLNLFEAIGLFFLVFFGSMMIGVIVGIMTALGLKYTHVRRMPKIESCLIVLIAYASYFFSNGIHLSGIVSLLFCGITLKHYAYYNMSRRTQLTTKYLFQVMAQLSENFIFIYLGLDMLVQQNLQFKPLFIMVTVFGICLARYLAVFPLSKAINWFIRYRARRRGMDVADELPFAYQAMLFWAGLRGAVGVALAAGLKGANAPALRATVLVVVVLTVIIFGGTTARMLEILGIRTGVVEEIESDDEFDIEVTNGGTYYKRSDTALGYTPRRTDSTIPLDGLPRATVDRNDSYSSGNNRRPSPPAPSSSSRGKGHSRLYSNAYSPKDTHTTRDRSSTATLLGNTAESHSGSEGPSEDEFGLRTTGKGRLPDPEQLEFDLDAEDYGHSDDDLPPTAPTASRMRRSPSQPSQHLDSNTPPSVSVSPSRQGAGLSAREALRDLFSGGPSGDHAAWFRQLDEDYIKPRLLLDQSNHKGPGAV</sequence>
<dbReference type="NCBIfam" id="TIGR00840">
    <property type="entry name" value="b_cpa1"/>
    <property type="match status" value="1"/>
</dbReference>
<name>A0AAD4GWW0_ASPNN</name>
<dbReference type="Gene3D" id="6.10.140.1330">
    <property type="match status" value="1"/>
</dbReference>
<organism evidence="13 14">
    <name type="scientific">Aspergillus nanangensis</name>
    <dbReference type="NCBI Taxonomy" id="2582783"/>
    <lineage>
        <taxon>Eukaryota</taxon>
        <taxon>Fungi</taxon>
        <taxon>Dikarya</taxon>
        <taxon>Ascomycota</taxon>
        <taxon>Pezizomycotina</taxon>
        <taxon>Eurotiomycetes</taxon>
        <taxon>Eurotiomycetidae</taxon>
        <taxon>Eurotiales</taxon>
        <taxon>Aspergillaceae</taxon>
        <taxon>Aspergillus</taxon>
        <taxon>Aspergillus subgen. Circumdati</taxon>
    </lineage>
</organism>
<evidence type="ECO:0000256" key="8">
    <source>
        <dbReference type="ARBA" id="ARBA00023201"/>
    </source>
</evidence>
<feature type="transmembrane region" description="Helical" evidence="11">
    <location>
        <begin position="432"/>
        <end position="454"/>
    </location>
</feature>
<evidence type="ECO:0000256" key="7">
    <source>
        <dbReference type="ARBA" id="ARBA00023136"/>
    </source>
</evidence>
<evidence type="ECO:0000256" key="3">
    <source>
        <dbReference type="ARBA" id="ARBA00022692"/>
    </source>
</evidence>
<evidence type="ECO:0000256" key="4">
    <source>
        <dbReference type="ARBA" id="ARBA00022989"/>
    </source>
</evidence>